<sequence length="255" mass="28773">MDEHSTEHILENNIIHNNSDAAIFLNGKAYQSEDNVPFLTLRNNKIWNNGYDKTNEPYTYKVGFSFGLSDSLKNYINHNLKGINVSHYDAVVDSLLPFFADDLKLGYMNPSDYIDKNSKGLLVYERFKPVYFVDSTEIMSKNSAITASGDKLLAIYTEQQILDDYYAEGGEDWGYFTSQVSDYFSGNGVTVTHADSVLSITQKDSLKNEFSEMSGGMGYLFFSNGVWQYVDYDQPDGVISSGESFFSKMGNNQVQ</sequence>
<name>A0A7X9XCK9_9BACT</name>
<keyword evidence="2" id="KW-1185">Reference proteome</keyword>
<dbReference type="Proteomes" id="UP000576082">
    <property type="component" value="Unassembled WGS sequence"/>
</dbReference>
<gene>
    <name evidence="1" type="ORF">HHU12_27510</name>
</gene>
<evidence type="ECO:0000313" key="2">
    <source>
        <dbReference type="Proteomes" id="UP000576082"/>
    </source>
</evidence>
<dbReference type="EMBL" id="JABANE010000112">
    <property type="protein sequence ID" value="NME71744.1"/>
    <property type="molecule type" value="Genomic_DNA"/>
</dbReference>
<accession>A0A7X9XCK9</accession>
<comment type="caution">
    <text evidence="1">The sequence shown here is derived from an EMBL/GenBank/DDBJ whole genome shotgun (WGS) entry which is preliminary data.</text>
</comment>
<organism evidence="1 2">
    <name type="scientific">Flammeovirga aprica JL-4</name>
    <dbReference type="NCBI Taxonomy" id="694437"/>
    <lineage>
        <taxon>Bacteria</taxon>
        <taxon>Pseudomonadati</taxon>
        <taxon>Bacteroidota</taxon>
        <taxon>Cytophagia</taxon>
        <taxon>Cytophagales</taxon>
        <taxon>Flammeovirgaceae</taxon>
        <taxon>Flammeovirga</taxon>
    </lineage>
</organism>
<protein>
    <submittedName>
        <fullName evidence="1">Uncharacterized protein</fullName>
    </submittedName>
</protein>
<proteinExistence type="predicted"/>
<evidence type="ECO:0000313" key="1">
    <source>
        <dbReference type="EMBL" id="NME71744.1"/>
    </source>
</evidence>
<dbReference type="RefSeq" id="WP_169659950.1">
    <property type="nucleotide sequence ID" value="NZ_JABANE010000112.1"/>
</dbReference>
<reference evidence="1 2" key="1">
    <citation type="submission" date="2020-04" db="EMBL/GenBank/DDBJ databases">
        <title>Flammeovirga sp. SR4, a novel species isolated from seawater.</title>
        <authorList>
            <person name="Wang X."/>
        </authorList>
    </citation>
    <scope>NUCLEOTIDE SEQUENCE [LARGE SCALE GENOMIC DNA]</scope>
    <source>
        <strain evidence="1 2">ATCC 23126</strain>
    </source>
</reference>
<dbReference type="AlphaFoldDB" id="A0A7X9XCK9"/>